<gene>
    <name evidence="6" type="ORF">SAMN04488075_2511</name>
</gene>
<feature type="domain" description="FAD-dependent oxidoreductase 2 FAD-binding" evidence="5">
    <location>
        <begin position="14"/>
        <end position="553"/>
    </location>
</feature>
<dbReference type="InterPro" id="IPR003953">
    <property type="entry name" value="FAD-dep_OxRdtase_2_FAD-bd"/>
</dbReference>
<dbReference type="OrthoDB" id="3178130at2"/>
<dbReference type="SUPFAM" id="SSF51905">
    <property type="entry name" value="FAD/NAD(P)-binding domain"/>
    <property type="match status" value="1"/>
</dbReference>
<dbReference type="AlphaFoldDB" id="A0A1H6MTL3"/>
<dbReference type="GO" id="GO:0008202">
    <property type="term" value="P:steroid metabolic process"/>
    <property type="evidence" value="ECO:0007669"/>
    <property type="project" value="UniProtKB-ARBA"/>
</dbReference>
<evidence type="ECO:0000256" key="3">
    <source>
        <dbReference type="ARBA" id="ARBA00022827"/>
    </source>
</evidence>
<evidence type="ECO:0000313" key="7">
    <source>
        <dbReference type="Proteomes" id="UP000199125"/>
    </source>
</evidence>
<dbReference type="GO" id="GO:0016491">
    <property type="term" value="F:oxidoreductase activity"/>
    <property type="evidence" value="ECO:0007669"/>
    <property type="project" value="UniProtKB-KW"/>
</dbReference>
<dbReference type="PANTHER" id="PTHR43400:SF10">
    <property type="entry name" value="3-OXOSTEROID 1-DEHYDROGENASE"/>
    <property type="match status" value="1"/>
</dbReference>
<keyword evidence="4" id="KW-0560">Oxidoreductase</keyword>
<name>A0A1H6MTL3_9RHOB</name>
<dbReference type="InterPro" id="IPR050315">
    <property type="entry name" value="FAD-oxidoreductase_2"/>
</dbReference>
<dbReference type="RefSeq" id="WP_090848427.1">
    <property type="nucleotide sequence ID" value="NZ_FNXG01000004.1"/>
</dbReference>
<dbReference type="Proteomes" id="UP000199125">
    <property type="component" value="Unassembled WGS sequence"/>
</dbReference>
<sequence>MRRPDTPELPDSCDLLVIGSGAAGMAAAISARHHGLNPVIIEKSDLFGGSTAVSGGAIWVPCNPIAAAAGMTDSRDAARRYIQGETGNLFNAELVDAFLDKGPEAIGFFNDQTALKLSHRAVSPDYHPDAEGATEGGRALDALDYDGRRLGAELGRMRPPFPDFTILGGMPLGRPDIYHFLRMGRSVTSALYATKTVAKYALDRVMRGRNTRLVMGAAVSGRLAETVFALNIPLCTGHELLALIRDDSGRVTGAEVNSPKGVRRITATHGVVLAAGGYPHDAARRRETFDHVKRGLPHYSMSPVAGTGGAIAAAQAIGAGFVESNSNGGFWTPVSLLPNPDGTKRPFPHLFLDRAKPGVIAVDHHGRRFVNESASYHDFVQGLIARLLAEGQRSGWLIADHRAVRRYGLGAAHAFPARIGKHIASGYLKRAATLAELASQCGIDPQGLERSVASFNAAAARGEDPEFGKGSTTYQRYLGDAENAPNPCLRPLEGPFYAVEIFPGDIGTSMGLDVTGRGEVKDRKGRVIEGLYACGNDINSIMSGAYPGPGITLGPALTFGYVIGQVAAGKG</sequence>
<evidence type="ECO:0000256" key="4">
    <source>
        <dbReference type="ARBA" id="ARBA00023002"/>
    </source>
</evidence>
<accession>A0A1H6MTL3</accession>
<dbReference type="STRING" id="65735.SAMN04488075_2511"/>
<keyword evidence="3" id="KW-0274">FAD</keyword>
<dbReference type="InterPro" id="IPR027477">
    <property type="entry name" value="Succ_DH/fumarate_Rdtase_cat_sf"/>
</dbReference>
<comment type="cofactor">
    <cofactor evidence="1">
        <name>FAD</name>
        <dbReference type="ChEBI" id="CHEBI:57692"/>
    </cofactor>
</comment>
<dbReference type="Pfam" id="PF00890">
    <property type="entry name" value="FAD_binding_2"/>
    <property type="match status" value="1"/>
</dbReference>
<keyword evidence="2" id="KW-0285">Flavoprotein</keyword>
<evidence type="ECO:0000256" key="1">
    <source>
        <dbReference type="ARBA" id="ARBA00001974"/>
    </source>
</evidence>
<keyword evidence="7" id="KW-1185">Reference proteome</keyword>
<dbReference type="InterPro" id="IPR036188">
    <property type="entry name" value="FAD/NAD-bd_sf"/>
</dbReference>
<dbReference type="Gene3D" id="3.50.50.60">
    <property type="entry name" value="FAD/NAD(P)-binding domain"/>
    <property type="match status" value="2"/>
</dbReference>
<protein>
    <submittedName>
        <fullName evidence="6">Succinate dehydrogenase/fumarate reductase, flavoprotein subunit</fullName>
    </submittedName>
</protein>
<proteinExistence type="predicted"/>
<dbReference type="SUPFAM" id="SSF56425">
    <property type="entry name" value="Succinate dehydrogenase/fumarate reductase flavoprotein, catalytic domain"/>
    <property type="match status" value="1"/>
</dbReference>
<evidence type="ECO:0000259" key="5">
    <source>
        <dbReference type="Pfam" id="PF00890"/>
    </source>
</evidence>
<dbReference type="PRINTS" id="PR00411">
    <property type="entry name" value="PNDRDTASEI"/>
</dbReference>
<dbReference type="PANTHER" id="PTHR43400">
    <property type="entry name" value="FUMARATE REDUCTASE"/>
    <property type="match status" value="1"/>
</dbReference>
<evidence type="ECO:0000256" key="2">
    <source>
        <dbReference type="ARBA" id="ARBA00022630"/>
    </source>
</evidence>
<reference evidence="7" key="1">
    <citation type="submission" date="2016-10" db="EMBL/GenBank/DDBJ databases">
        <authorList>
            <person name="Varghese N."/>
            <person name="Submissions S."/>
        </authorList>
    </citation>
    <scope>NUCLEOTIDE SEQUENCE [LARGE SCALE GENOMIC DNA]</scope>
    <source>
        <strain evidence="7">DSM 11593</strain>
    </source>
</reference>
<evidence type="ECO:0000313" key="6">
    <source>
        <dbReference type="EMBL" id="SEI05358.1"/>
    </source>
</evidence>
<dbReference type="EMBL" id="FNXG01000004">
    <property type="protein sequence ID" value="SEI05358.1"/>
    <property type="molecule type" value="Genomic_DNA"/>
</dbReference>
<organism evidence="6 7">
    <name type="scientific">Paracoccus alkenifer</name>
    <dbReference type="NCBI Taxonomy" id="65735"/>
    <lineage>
        <taxon>Bacteria</taxon>
        <taxon>Pseudomonadati</taxon>
        <taxon>Pseudomonadota</taxon>
        <taxon>Alphaproteobacteria</taxon>
        <taxon>Rhodobacterales</taxon>
        <taxon>Paracoccaceae</taxon>
        <taxon>Paracoccus</taxon>
    </lineage>
</organism>